<evidence type="ECO:0000256" key="1">
    <source>
        <dbReference type="SAM" id="MobiDB-lite"/>
    </source>
</evidence>
<accession>A0A375J295</accession>
<reference evidence="3 4" key="1">
    <citation type="submission" date="2018-01" db="EMBL/GenBank/DDBJ databases">
        <authorList>
            <person name="Gaut B.S."/>
            <person name="Morton B.R."/>
            <person name="Clegg M.T."/>
            <person name="Duvall M.R."/>
        </authorList>
    </citation>
    <scope>NUCLEOTIDE SEQUENCE [LARGE SCALE GENOMIC DNA]</scope>
    <source>
        <strain evidence="3">Cupriavidus taiwanensis cmp 52</strain>
    </source>
</reference>
<evidence type="ECO:0000313" key="3">
    <source>
        <dbReference type="EMBL" id="SPR99315.1"/>
    </source>
</evidence>
<feature type="region of interest" description="Disordered" evidence="1">
    <location>
        <begin position="1"/>
        <end position="31"/>
    </location>
</feature>
<evidence type="ECO:0000259" key="2">
    <source>
        <dbReference type="Pfam" id="PF14090"/>
    </source>
</evidence>
<feature type="domain" description="Winged helix-turn-helix" evidence="2">
    <location>
        <begin position="30"/>
        <end position="91"/>
    </location>
</feature>
<proteinExistence type="predicted"/>
<dbReference type="AlphaFoldDB" id="A0A375J295"/>
<sequence>MNKKNAAQSGGKDDVQAKSTTPQRKPETKRERILNLLRSGQSLNIFDAERHGEHSLGCTIHGLRQSGHPIVGTWEDVPTRFWGTVRVKRYSYAGGRKAE</sequence>
<organism evidence="3 4">
    <name type="scientific">Cupriavidus taiwanensis</name>
    <dbReference type="NCBI Taxonomy" id="164546"/>
    <lineage>
        <taxon>Bacteria</taxon>
        <taxon>Pseudomonadati</taxon>
        <taxon>Pseudomonadota</taxon>
        <taxon>Betaproteobacteria</taxon>
        <taxon>Burkholderiales</taxon>
        <taxon>Burkholderiaceae</taxon>
        <taxon>Cupriavidus</taxon>
    </lineage>
</organism>
<dbReference type="RefSeq" id="WP_116382205.1">
    <property type="nucleotide sequence ID" value="NZ_LS483233.1"/>
</dbReference>
<evidence type="ECO:0000313" key="4">
    <source>
        <dbReference type="Proteomes" id="UP000256805"/>
    </source>
</evidence>
<dbReference type="Proteomes" id="UP000256805">
    <property type="component" value="Unassembled WGS sequence"/>
</dbReference>
<name>A0A375J295_9BURK</name>
<gene>
    <name evidence="3" type="ORF">CBM2634_A80247</name>
</gene>
<dbReference type="InterPro" id="IPR055245">
    <property type="entry name" value="HTH_proteobacteria"/>
</dbReference>
<dbReference type="EMBL" id="OVTA01000030">
    <property type="protein sequence ID" value="SPR99315.1"/>
    <property type="molecule type" value="Genomic_DNA"/>
</dbReference>
<dbReference type="Pfam" id="PF14090">
    <property type="entry name" value="HTH_39"/>
    <property type="match status" value="1"/>
</dbReference>
<protein>
    <recommendedName>
        <fullName evidence="2">Winged helix-turn-helix domain-containing protein</fullName>
    </recommendedName>
</protein>